<name>A0ABS9DTW5_9PROT</name>
<dbReference type="Proteomes" id="UP001521209">
    <property type="component" value="Unassembled WGS sequence"/>
</dbReference>
<evidence type="ECO:0000313" key="1">
    <source>
        <dbReference type="EMBL" id="MCF3946171.1"/>
    </source>
</evidence>
<accession>A0ABS9DTW5</accession>
<protein>
    <submittedName>
        <fullName evidence="1">Uncharacterized protein</fullName>
    </submittedName>
</protein>
<dbReference type="RefSeq" id="WP_235703404.1">
    <property type="nucleotide sequence ID" value="NZ_JAKGBZ010000007.1"/>
</dbReference>
<proteinExistence type="predicted"/>
<organism evidence="1 2">
    <name type="scientific">Acidiphilium iwatense</name>
    <dbReference type="NCBI Taxonomy" id="768198"/>
    <lineage>
        <taxon>Bacteria</taxon>
        <taxon>Pseudomonadati</taxon>
        <taxon>Pseudomonadota</taxon>
        <taxon>Alphaproteobacteria</taxon>
        <taxon>Acetobacterales</taxon>
        <taxon>Acidocellaceae</taxon>
        <taxon>Acidiphilium</taxon>
    </lineage>
</organism>
<gene>
    <name evidence="1" type="ORF">L2A60_05675</name>
</gene>
<sequence>MVEFANGFISKHFLRSVWARDYEAFKGSPEEQALTQRLKRWAALFDPDSEVRYHQTRHHSNF</sequence>
<dbReference type="EMBL" id="JAKGBZ010000007">
    <property type="protein sequence ID" value="MCF3946171.1"/>
    <property type="molecule type" value="Genomic_DNA"/>
</dbReference>
<reference evidence="1 2" key="1">
    <citation type="submission" date="2022-01" db="EMBL/GenBank/DDBJ databases">
        <authorList>
            <person name="Won M."/>
            <person name="Kim S.-J."/>
            <person name="Kwon S.-W."/>
        </authorList>
    </citation>
    <scope>NUCLEOTIDE SEQUENCE [LARGE SCALE GENOMIC DNA]</scope>
    <source>
        <strain evidence="1 2">KCTC 23505</strain>
    </source>
</reference>
<evidence type="ECO:0000313" key="2">
    <source>
        <dbReference type="Proteomes" id="UP001521209"/>
    </source>
</evidence>
<comment type="caution">
    <text evidence="1">The sequence shown here is derived from an EMBL/GenBank/DDBJ whole genome shotgun (WGS) entry which is preliminary data.</text>
</comment>
<keyword evidence="2" id="KW-1185">Reference proteome</keyword>